<gene>
    <name evidence="1" type="ORF">RHMOL_Rhmol02G0090900</name>
</gene>
<dbReference type="Proteomes" id="UP001062846">
    <property type="component" value="Chromosome 2"/>
</dbReference>
<reference evidence="1" key="1">
    <citation type="submission" date="2022-02" db="EMBL/GenBank/DDBJ databases">
        <title>Plant Genome Project.</title>
        <authorList>
            <person name="Zhang R.-G."/>
        </authorList>
    </citation>
    <scope>NUCLEOTIDE SEQUENCE</scope>
    <source>
        <strain evidence="1">AT1</strain>
    </source>
</reference>
<proteinExistence type="predicted"/>
<comment type="caution">
    <text evidence="1">The sequence shown here is derived from an EMBL/GenBank/DDBJ whole genome shotgun (WGS) entry which is preliminary data.</text>
</comment>
<organism evidence="1 2">
    <name type="scientific">Rhododendron molle</name>
    <name type="common">Chinese azalea</name>
    <name type="synonym">Azalea mollis</name>
    <dbReference type="NCBI Taxonomy" id="49168"/>
    <lineage>
        <taxon>Eukaryota</taxon>
        <taxon>Viridiplantae</taxon>
        <taxon>Streptophyta</taxon>
        <taxon>Embryophyta</taxon>
        <taxon>Tracheophyta</taxon>
        <taxon>Spermatophyta</taxon>
        <taxon>Magnoliopsida</taxon>
        <taxon>eudicotyledons</taxon>
        <taxon>Gunneridae</taxon>
        <taxon>Pentapetalae</taxon>
        <taxon>asterids</taxon>
        <taxon>Ericales</taxon>
        <taxon>Ericaceae</taxon>
        <taxon>Ericoideae</taxon>
        <taxon>Rhodoreae</taxon>
        <taxon>Rhododendron</taxon>
    </lineage>
</organism>
<accession>A0ACC0PMY1</accession>
<sequence>MGSILAFRPIFKRVAGKVFFLRLLLGIFGYCLTAWWEFAAHGFGAAGFGVVLWLSGCGWVTGVEVVLWQRVFEKSLQYVKRFSRYKNPDAVRQAREYPLVAVVYLCVLGNLCPETVEEAIAMVPSMKSRGRALDEEAIEKVLNDLSMIKKFD</sequence>
<evidence type="ECO:0000313" key="2">
    <source>
        <dbReference type="Proteomes" id="UP001062846"/>
    </source>
</evidence>
<dbReference type="EMBL" id="CM046389">
    <property type="protein sequence ID" value="KAI8567050.1"/>
    <property type="molecule type" value="Genomic_DNA"/>
</dbReference>
<protein>
    <submittedName>
        <fullName evidence="1">Uncharacterized protein</fullName>
    </submittedName>
</protein>
<name>A0ACC0PMY1_RHOML</name>
<keyword evidence="2" id="KW-1185">Reference proteome</keyword>
<evidence type="ECO:0000313" key="1">
    <source>
        <dbReference type="EMBL" id="KAI8567050.1"/>
    </source>
</evidence>